<accession>A0A1H4DZV9</accession>
<feature type="transmembrane region" description="Helical" evidence="11">
    <location>
        <begin position="191"/>
        <end position="209"/>
    </location>
</feature>
<dbReference type="Gene3D" id="3.30.2010.10">
    <property type="entry name" value="Metalloproteases ('zincins'), catalytic domain"/>
    <property type="match status" value="1"/>
</dbReference>
<dbReference type="AlphaFoldDB" id="A0A1H4DZV9"/>
<protein>
    <submittedName>
        <fullName evidence="13">Zn-dependent protease with chaperone function</fullName>
    </submittedName>
</protein>
<dbReference type="InterPro" id="IPR050083">
    <property type="entry name" value="HtpX_protease"/>
</dbReference>
<dbReference type="RefSeq" id="WP_091343408.1">
    <property type="nucleotide sequence ID" value="NZ_FNRM01000006.1"/>
</dbReference>
<dbReference type="EMBL" id="FNRM01000006">
    <property type="protein sequence ID" value="SEA78304.1"/>
    <property type="molecule type" value="Genomic_DNA"/>
</dbReference>
<dbReference type="OrthoDB" id="15218at2"/>
<evidence type="ECO:0000256" key="10">
    <source>
        <dbReference type="ARBA" id="ARBA00023136"/>
    </source>
</evidence>
<keyword evidence="14" id="KW-1185">Reference proteome</keyword>
<evidence type="ECO:0000256" key="11">
    <source>
        <dbReference type="SAM" id="Phobius"/>
    </source>
</evidence>
<evidence type="ECO:0000256" key="9">
    <source>
        <dbReference type="ARBA" id="ARBA00023049"/>
    </source>
</evidence>
<keyword evidence="4 11" id="KW-0812">Transmembrane</keyword>
<gene>
    <name evidence="13" type="ORF">SAMN04488051_106130</name>
</gene>
<evidence type="ECO:0000313" key="13">
    <source>
        <dbReference type="EMBL" id="SEA78304.1"/>
    </source>
</evidence>
<dbReference type="GO" id="GO:0004222">
    <property type="term" value="F:metalloendopeptidase activity"/>
    <property type="evidence" value="ECO:0007669"/>
    <property type="project" value="InterPro"/>
</dbReference>
<dbReference type="GO" id="GO:0006508">
    <property type="term" value="P:proteolysis"/>
    <property type="evidence" value="ECO:0007669"/>
    <property type="project" value="UniProtKB-KW"/>
</dbReference>
<dbReference type="Proteomes" id="UP000198773">
    <property type="component" value="Unassembled WGS sequence"/>
</dbReference>
<proteinExistence type="predicted"/>
<name>A0A1H4DZV9_ALKAM</name>
<keyword evidence="10 11" id="KW-0472">Membrane</keyword>
<keyword evidence="6" id="KW-0378">Hydrolase</keyword>
<evidence type="ECO:0000256" key="2">
    <source>
        <dbReference type="ARBA" id="ARBA00022475"/>
    </source>
</evidence>
<dbReference type="STRING" id="152573.SAMN04488051_106130"/>
<reference evidence="13 14" key="1">
    <citation type="submission" date="2016-10" db="EMBL/GenBank/DDBJ databases">
        <authorList>
            <person name="de Groot N.N."/>
        </authorList>
    </citation>
    <scope>NUCLEOTIDE SEQUENCE [LARGE SCALE GENOMIC DNA]</scope>
    <source>
        <strain evidence="13 14">CGMCC 1.3430</strain>
    </source>
</reference>
<evidence type="ECO:0000256" key="6">
    <source>
        <dbReference type="ARBA" id="ARBA00022801"/>
    </source>
</evidence>
<keyword evidence="3 13" id="KW-0645">Protease</keyword>
<dbReference type="InterPro" id="IPR001915">
    <property type="entry name" value="Peptidase_M48"/>
</dbReference>
<dbReference type="PANTHER" id="PTHR43221:SF2">
    <property type="entry name" value="PROTEASE HTPX HOMOLOG"/>
    <property type="match status" value="1"/>
</dbReference>
<feature type="transmembrane region" description="Helical" evidence="11">
    <location>
        <begin position="20"/>
        <end position="43"/>
    </location>
</feature>
<dbReference type="CDD" id="cd07340">
    <property type="entry name" value="M48B_Htpx_like"/>
    <property type="match status" value="1"/>
</dbReference>
<keyword evidence="8 11" id="KW-1133">Transmembrane helix</keyword>
<evidence type="ECO:0000256" key="4">
    <source>
        <dbReference type="ARBA" id="ARBA00022692"/>
    </source>
</evidence>
<evidence type="ECO:0000256" key="8">
    <source>
        <dbReference type="ARBA" id="ARBA00022989"/>
    </source>
</evidence>
<keyword evidence="2" id="KW-1003">Cell membrane</keyword>
<sequence>MASNFFSQQDLARRNTRILVVLFALAVLLLLTLTNLLVAVVFGFADSEAIQSGLQRGFFQPELLLWTSLIVLSAIGIAMLLKWQQLRKGGRVVAEALGGQRVSPDTTDARHRQLLNVVEEMALAANLPVPAVYVLPENGINAFAAGYSPADAVIGVTQGCLEQLSRDELQGVIAHEFSHILNGDMRMNIKMIAVLNGILFVGHVGYLLLRGSRGAHIAARSSRNNKGGGGAAAILLLGLGFTILGYLGAFFGNLIKSAVSRQREYLADASAVQFTRNPAGIAGALKQIAASSRGTKISNQNADENSHLFFGEAISRWASIFATHPPLTDRIKRLEPRWNGKLPAARTDEANQVAAVSAANDTADTPKNDTPGQRLLAALPVLLLQTAHQPLQAEPLLLALLISNDEVSRPKQLQVIRDQGSIALLQDVDRLLSQIEPLPERQKLMLAQLCIPSLKTLTAVRFERFEQLLLQVINADGELHLLEWAIAQLVDHAVASQFRSSEVVRHTSVSKFADIHAEALQLLSLVANATSDDSASCQQSWQAGLNSWQLADDTAQPDASYQAVQALLPKLMAASPKVKEKLWLGMQAAAQSDSQLSEQQDVQLRALSLLLEIPYSDEAISI</sequence>
<evidence type="ECO:0000256" key="7">
    <source>
        <dbReference type="ARBA" id="ARBA00022833"/>
    </source>
</evidence>
<evidence type="ECO:0000256" key="5">
    <source>
        <dbReference type="ARBA" id="ARBA00022723"/>
    </source>
</evidence>
<organism evidence="13 14">
    <name type="scientific">Alkalimonas amylolytica</name>
    <dbReference type="NCBI Taxonomy" id="152573"/>
    <lineage>
        <taxon>Bacteria</taxon>
        <taxon>Pseudomonadati</taxon>
        <taxon>Pseudomonadota</taxon>
        <taxon>Gammaproteobacteria</taxon>
        <taxon>Alkalimonas</taxon>
    </lineage>
</organism>
<evidence type="ECO:0000256" key="3">
    <source>
        <dbReference type="ARBA" id="ARBA00022670"/>
    </source>
</evidence>
<keyword evidence="5" id="KW-0479">Metal-binding</keyword>
<evidence type="ECO:0000259" key="12">
    <source>
        <dbReference type="Pfam" id="PF01435"/>
    </source>
</evidence>
<dbReference type="GO" id="GO:0046872">
    <property type="term" value="F:metal ion binding"/>
    <property type="evidence" value="ECO:0007669"/>
    <property type="project" value="UniProtKB-KW"/>
</dbReference>
<comment type="cofactor">
    <cofactor evidence="1">
        <name>Zn(2+)</name>
        <dbReference type="ChEBI" id="CHEBI:29105"/>
    </cofactor>
</comment>
<evidence type="ECO:0000313" key="14">
    <source>
        <dbReference type="Proteomes" id="UP000198773"/>
    </source>
</evidence>
<dbReference type="PANTHER" id="PTHR43221">
    <property type="entry name" value="PROTEASE HTPX"/>
    <property type="match status" value="1"/>
</dbReference>
<feature type="transmembrane region" description="Helical" evidence="11">
    <location>
        <begin position="229"/>
        <end position="255"/>
    </location>
</feature>
<feature type="domain" description="Peptidase M48" evidence="12">
    <location>
        <begin position="109"/>
        <end position="335"/>
    </location>
</feature>
<dbReference type="Pfam" id="PF01435">
    <property type="entry name" value="Peptidase_M48"/>
    <property type="match status" value="1"/>
</dbReference>
<feature type="transmembrane region" description="Helical" evidence="11">
    <location>
        <begin position="63"/>
        <end position="81"/>
    </location>
</feature>
<keyword evidence="9" id="KW-0482">Metalloprotease</keyword>
<keyword evidence="7" id="KW-0862">Zinc</keyword>
<evidence type="ECO:0000256" key="1">
    <source>
        <dbReference type="ARBA" id="ARBA00001947"/>
    </source>
</evidence>